<sequence>MYFDILLKIHLIAVAFWFGILGAELIIERTRAKSKIHSQIVAYQHYWIDLLFETPAFTTVLVTGILMIDLGRTEPMYWAKIIFGLLTVIGNILCTIAIIKRKFASDKENRSAVIQNSKFVDKLSALSIPAGIITILLAIMLHK</sequence>
<reference evidence="2 3" key="1">
    <citation type="submission" date="2013-02" db="EMBL/GenBank/DDBJ databases">
        <title>The Genome Sequence of Acinetobacter sp. NIPH 2168.</title>
        <authorList>
            <consortium name="The Broad Institute Genome Sequencing Platform"/>
            <consortium name="The Broad Institute Genome Sequencing Center for Infectious Disease"/>
            <person name="Cerqueira G."/>
            <person name="Feldgarden M."/>
            <person name="Courvalin P."/>
            <person name="Perichon B."/>
            <person name="Grillot-Courvalin C."/>
            <person name="Clermont D."/>
            <person name="Rocha E."/>
            <person name="Yoon E.-J."/>
            <person name="Nemec A."/>
            <person name="Walker B."/>
            <person name="Young S.K."/>
            <person name="Zeng Q."/>
            <person name="Gargeya S."/>
            <person name="Fitzgerald M."/>
            <person name="Haas B."/>
            <person name="Abouelleil A."/>
            <person name="Alvarado L."/>
            <person name="Arachchi H.M."/>
            <person name="Berlin A.M."/>
            <person name="Chapman S.B."/>
            <person name="Dewar J."/>
            <person name="Goldberg J."/>
            <person name="Griggs A."/>
            <person name="Gujja S."/>
            <person name="Hansen M."/>
            <person name="Howarth C."/>
            <person name="Imamovic A."/>
            <person name="Larimer J."/>
            <person name="McCowan C."/>
            <person name="Murphy C."/>
            <person name="Neiman D."/>
            <person name="Pearson M."/>
            <person name="Priest M."/>
            <person name="Roberts A."/>
            <person name="Saif S."/>
            <person name="Shea T."/>
            <person name="Sisk P."/>
            <person name="Sykes S."/>
            <person name="Wortman J."/>
            <person name="Nusbaum C."/>
            <person name="Birren B."/>
        </authorList>
    </citation>
    <scope>NUCLEOTIDE SEQUENCE [LARGE SCALE GENOMIC DNA]</scope>
    <source>
        <strain evidence="2 3">NIPH 2168</strain>
    </source>
</reference>
<protein>
    <recommendedName>
        <fullName evidence="4">Protoporphyrinogen IX oxidase</fullName>
    </recommendedName>
</protein>
<dbReference type="PATRIC" id="fig|1217706.3.peg.2310"/>
<dbReference type="Proteomes" id="UP000013173">
    <property type="component" value="Unassembled WGS sequence"/>
</dbReference>
<dbReference type="HOGENOM" id="CLU_1801886_0_0_6"/>
<accession>N9Q9N4</accession>
<dbReference type="RefSeq" id="WP_005258489.1">
    <property type="nucleotide sequence ID" value="NZ_BMDR01000004.1"/>
</dbReference>
<organism evidence="2 3">
    <name type="scientific">Acinetobacter vivianii</name>
    <dbReference type="NCBI Taxonomy" id="1776742"/>
    <lineage>
        <taxon>Bacteria</taxon>
        <taxon>Pseudomonadati</taxon>
        <taxon>Pseudomonadota</taxon>
        <taxon>Gammaproteobacteria</taxon>
        <taxon>Moraxellales</taxon>
        <taxon>Moraxellaceae</taxon>
        <taxon>Acinetobacter</taxon>
    </lineage>
</organism>
<feature type="transmembrane region" description="Helical" evidence="1">
    <location>
        <begin position="6"/>
        <end position="27"/>
    </location>
</feature>
<name>N9Q9N4_9GAMM</name>
<feature type="transmembrane region" description="Helical" evidence="1">
    <location>
        <begin position="77"/>
        <end position="99"/>
    </location>
</feature>
<dbReference type="OrthoDB" id="6884658at2"/>
<comment type="caution">
    <text evidence="2">The sequence shown here is derived from an EMBL/GenBank/DDBJ whole genome shotgun (WGS) entry which is preliminary data.</text>
</comment>
<dbReference type="GeneID" id="303683864"/>
<feature type="transmembrane region" description="Helical" evidence="1">
    <location>
        <begin position="119"/>
        <end position="141"/>
    </location>
</feature>
<keyword evidence="3" id="KW-1185">Reference proteome</keyword>
<dbReference type="AlphaFoldDB" id="N9Q9N4"/>
<keyword evidence="1" id="KW-0472">Membrane</keyword>
<evidence type="ECO:0000256" key="1">
    <source>
        <dbReference type="SAM" id="Phobius"/>
    </source>
</evidence>
<gene>
    <name evidence="2" type="ORF">F892_02373</name>
</gene>
<dbReference type="EMBL" id="APRW01000009">
    <property type="protein sequence ID" value="ENX23130.1"/>
    <property type="molecule type" value="Genomic_DNA"/>
</dbReference>
<proteinExistence type="predicted"/>
<keyword evidence="1" id="KW-0812">Transmembrane</keyword>
<evidence type="ECO:0008006" key="4">
    <source>
        <dbReference type="Google" id="ProtNLM"/>
    </source>
</evidence>
<evidence type="ECO:0000313" key="3">
    <source>
        <dbReference type="Proteomes" id="UP000013173"/>
    </source>
</evidence>
<evidence type="ECO:0000313" key="2">
    <source>
        <dbReference type="EMBL" id="ENX23130.1"/>
    </source>
</evidence>
<keyword evidence="1" id="KW-1133">Transmembrane helix</keyword>
<feature type="transmembrane region" description="Helical" evidence="1">
    <location>
        <begin position="47"/>
        <end position="71"/>
    </location>
</feature>